<feature type="domain" description="NAD-dependent epimerase/dehydratase" evidence="1">
    <location>
        <begin position="7"/>
        <end position="240"/>
    </location>
</feature>
<evidence type="ECO:0000259" key="1">
    <source>
        <dbReference type="Pfam" id="PF01370"/>
    </source>
</evidence>
<sequence length="360" mass="38713">MDRPQHILVTGAAGYIGSALVRALLERGHAVTAVDSMIFGEQGLADLLHHARLQIRRMDTRALHRGHLTGMQAVVDLAGWSSELAAASDPAGADAVNHRAQVRLAQLARSCGIPRYLLVSCCSVYGFSSLQESTESSPVRPLTHQAQHCLMAEAAILPMATTGFSPSVVRLGQVHGRGSRMRLDLMVHAMVLSALRLRQITLDNQGLQCRGHVHLSDAVHGLMAVLAAPASMVSRQIFNISHHNVSAAQVADAIRTALGGQIHINLQGGAPDLHHHRPSYRKAQDLLGYRPQVGLGEGLHGLIDALDPGLSAEPPEARAMRWIHEVLAQGREAKAAIEHTAVFDRLPTRMARAGGSLTYQ</sequence>
<dbReference type="Proteomes" id="UP000518288">
    <property type="component" value="Unassembled WGS sequence"/>
</dbReference>
<dbReference type="SUPFAM" id="SSF51735">
    <property type="entry name" value="NAD(P)-binding Rossmann-fold domains"/>
    <property type="match status" value="1"/>
</dbReference>
<dbReference type="Gene3D" id="3.40.50.720">
    <property type="entry name" value="NAD(P)-binding Rossmann-like Domain"/>
    <property type="match status" value="1"/>
</dbReference>
<dbReference type="CDD" id="cd08946">
    <property type="entry name" value="SDR_e"/>
    <property type="match status" value="1"/>
</dbReference>
<evidence type="ECO:0000313" key="3">
    <source>
        <dbReference type="Proteomes" id="UP000518288"/>
    </source>
</evidence>
<dbReference type="AlphaFoldDB" id="A0A7Y9U3X7"/>
<organism evidence="2 3">
    <name type="scientific">Sphaerotilus montanus</name>
    <dbReference type="NCBI Taxonomy" id="522889"/>
    <lineage>
        <taxon>Bacteria</taxon>
        <taxon>Pseudomonadati</taxon>
        <taxon>Pseudomonadota</taxon>
        <taxon>Betaproteobacteria</taxon>
        <taxon>Burkholderiales</taxon>
        <taxon>Sphaerotilaceae</taxon>
        <taxon>Sphaerotilus</taxon>
    </lineage>
</organism>
<dbReference type="InterPro" id="IPR036291">
    <property type="entry name" value="NAD(P)-bd_dom_sf"/>
</dbReference>
<comment type="caution">
    <text evidence="2">The sequence shown here is derived from an EMBL/GenBank/DDBJ whole genome shotgun (WGS) entry which is preliminary data.</text>
</comment>
<dbReference type="InterPro" id="IPR050177">
    <property type="entry name" value="Lipid_A_modif_metabolic_enz"/>
</dbReference>
<dbReference type="EMBL" id="JACCFH010000001">
    <property type="protein sequence ID" value="NYG31348.1"/>
    <property type="molecule type" value="Genomic_DNA"/>
</dbReference>
<dbReference type="PANTHER" id="PTHR43245">
    <property type="entry name" value="BIFUNCTIONAL POLYMYXIN RESISTANCE PROTEIN ARNA"/>
    <property type="match status" value="1"/>
</dbReference>
<gene>
    <name evidence="2" type="ORF">BDD16_000334</name>
</gene>
<evidence type="ECO:0000313" key="2">
    <source>
        <dbReference type="EMBL" id="NYG31348.1"/>
    </source>
</evidence>
<reference evidence="2 3" key="1">
    <citation type="submission" date="2020-07" db="EMBL/GenBank/DDBJ databases">
        <title>Genomic Encyclopedia of Archaeal and Bacterial Type Strains, Phase II (KMG-II): from individual species to whole genera.</title>
        <authorList>
            <person name="Goeker M."/>
        </authorList>
    </citation>
    <scope>NUCLEOTIDE SEQUENCE [LARGE SCALE GENOMIC DNA]</scope>
    <source>
        <strain evidence="2 3">DSM 21226</strain>
    </source>
</reference>
<dbReference type="Pfam" id="PF01370">
    <property type="entry name" value="Epimerase"/>
    <property type="match status" value="1"/>
</dbReference>
<dbReference type="InterPro" id="IPR001509">
    <property type="entry name" value="Epimerase_deHydtase"/>
</dbReference>
<dbReference type="RefSeq" id="WP_179632346.1">
    <property type="nucleotide sequence ID" value="NZ_JACCFH010000001.1"/>
</dbReference>
<protein>
    <submittedName>
        <fullName evidence="2">Nucleoside-diphosphate-sugar epimerase</fullName>
    </submittedName>
</protein>
<proteinExistence type="predicted"/>
<dbReference type="PANTHER" id="PTHR43245:SF23">
    <property type="entry name" value="NAD(P)-BINDING DOMAIN-CONTAINING PROTEIN"/>
    <property type="match status" value="1"/>
</dbReference>
<keyword evidence="3" id="KW-1185">Reference proteome</keyword>
<name>A0A7Y9U3X7_9BURK</name>
<accession>A0A7Y9U3X7</accession>